<name>A0A815SE35_9BILA</name>
<dbReference type="Pfam" id="PF10142">
    <property type="entry name" value="PhoPQ_related"/>
    <property type="match status" value="1"/>
</dbReference>
<dbReference type="PANTHER" id="PTHR31497">
    <property type="entry name" value="AUTOCRINE PROLIFERATION REPRESSOR PROTEIN A"/>
    <property type="match status" value="1"/>
</dbReference>
<dbReference type="Proteomes" id="UP000663854">
    <property type="component" value="Unassembled WGS sequence"/>
</dbReference>
<evidence type="ECO:0000256" key="1">
    <source>
        <dbReference type="SAM" id="SignalP"/>
    </source>
</evidence>
<comment type="caution">
    <text evidence="3">The sequence shown here is derived from an EMBL/GenBank/DDBJ whole genome shotgun (WGS) entry which is preliminary data.</text>
</comment>
<accession>A0A815SE35</accession>
<dbReference type="EMBL" id="CAJNOH010001392">
    <property type="protein sequence ID" value="CAF1212419.1"/>
    <property type="molecule type" value="Genomic_DNA"/>
</dbReference>
<dbReference type="Proteomes" id="UP000663870">
    <property type="component" value="Unassembled WGS sequence"/>
</dbReference>
<evidence type="ECO:0008006" key="5">
    <source>
        <dbReference type="Google" id="ProtNLM"/>
    </source>
</evidence>
<organism evidence="3 4">
    <name type="scientific">Rotaria sordida</name>
    <dbReference type="NCBI Taxonomy" id="392033"/>
    <lineage>
        <taxon>Eukaryota</taxon>
        <taxon>Metazoa</taxon>
        <taxon>Spiralia</taxon>
        <taxon>Gnathifera</taxon>
        <taxon>Rotifera</taxon>
        <taxon>Eurotatoria</taxon>
        <taxon>Bdelloidea</taxon>
        <taxon>Philodinida</taxon>
        <taxon>Philodinidae</taxon>
        <taxon>Rotaria</taxon>
    </lineage>
</organism>
<evidence type="ECO:0000313" key="3">
    <source>
        <dbReference type="EMBL" id="CAF1489977.1"/>
    </source>
</evidence>
<dbReference type="InterPro" id="IPR009199">
    <property type="entry name" value="PhoPQ-act_pathogen-rel_PqaA"/>
</dbReference>
<feature type="chain" id="PRO_5036228831" description="Secreted protein" evidence="1">
    <location>
        <begin position="18"/>
        <end position="100"/>
    </location>
</feature>
<dbReference type="PANTHER" id="PTHR31497:SF0">
    <property type="entry name" value="AUTOCRINE PROLIFERATION REPRESSOR PROTEIN A"/>
    <property type="match status" value="1"/>
</dbReference>
<evidence type="ECO:0000313" key="2">
    <source>
        <dbReference type="EMBL" id="CAF1212419.1"/>
    </source>
</evidence>
<proteinExistence type="predicted"/>
<dbReference type="EMBL" id="CAJNOL010002336">
    <property type="protein sequence ID" value="CAF1489977.1"/>
    <property type="molecule type" value="Genomic_DNA"/>
</dbReference>
<feature type="signal peptide" evidence="1">
    <location>
        <begin position="1"/>
        <end position="17"/>
    </location>
</feature>
<protein>
    <recommendedName>
        <fullName evidence="5">Secreted protein</fullName>
    </recommendedName>
</protein>
<sequence>MTHFIDIALIILSAVTSNKLPCTPLDDYVNTLDPLFSWKCLQTYSLPTHMLYVLNMTLQQWFDESFSSQPIWWHYVTITVPRIIRRNKTAFLLINHGNNP</sequence>
<gene>
    <name evidence="3" type="ORF">JXQ802_LOCUS39811</name>
    <name evidence="2" type="ORF">PYM288_LOCUS25448</name>
</gene>
<reference evidence="3" key="1">
    <citation type="submission" date="2021-02" db="EMBL/GenBank/DDBJ databases">
        <authorList>
            <person name="Nowell W R."/>
        </authorList>
    </citation>
    <scope>NUCLEOTIDE SEQUENCE</scope>
</reference>
<evidence type="ECO:0000313" key="4">
    <source>
        <dbReference type="Proteomes" id="UP000663870"/>
    </source>
</evidence>
<keyword evidence="1" id="KW-0732">Signal</keyword>
<keyword evidence="4" id="KW-1185">Reference proteome</keyword>
<dbReference type="AlphaFoldDB" id="A0A815SE35"/>